<organism evidence="9 10">
    <name type="scientific">Nitzschia inconspicua</name>
    <dbReference type="NCBI Taxonomy" id="303405"/>
    <lineage>
        <taxon>Eukaryota</taxon>
        <taxon>Sar</taxon>
        <taxon>Stramenopiles</taxon>
        <taxon>Ochrophyta</taxon>
        <taxon>Bacillariophyta</taxon>
        <taxon>Bacillariophyceae</taxon>
        <taxon>Bacillariophycidae</taxon>
        <taxon>Bacillariales</taxon>
        <taxon>Bacillariaceae</taxon>
        <taxon>Nitzschia</taxon>
    </lineage>
</organism>
<keyword evidence="10" id="KW-1185">Reference proteome</keyword>
<feature type="region of interest" description="Disordered" evidence="6">
    <location>
        <begin position="352"/>
        <end position="389"/>
    </location>
</feature>
<reference evidence="9" key="2">
    <citation type="submission" date="2021-04" db="EMBL/GenBank/DDBJ databases">
        <authorList>
            <person name="Podell S."/>
        </authorList>
    </citation>
    <scope>NUCLEOTIDE SEQUENCE</scope>
    <source>
        <strain evidence="9">Hildebrandi</strain>
    </source>
</reference>
<evidence type="ECO:0000256" key="5">
    <source>
        <dbReference type="ARBA" id="ARBA00023136"/>
    </source>
</evidence>
<evidence type="ECO:0000256" key="6">
    <source>
        <dbReference type="SAM" id="MobiDB-lite"/>
    </source>
</evidence>
<proteinExistence type="inferred from homology"/>
<name>A0A9K3PVS2_9STRA</name>
<comment type="similarity">
    <text evidence="2">Belongs to the bile acid:sodium symporter (BASS) (TC 2.A.28) family.</text>
</comment>
<dbReference type="Proteomes" id="UP000693970">
    <property type="component" value="Unassembled WGS sequence"/>
</dbReference>
<dbReference type="InterPro" id="IPR002657">
    <property type="entry name" value="BilAc:Na_symport/Acr3"/>
</dbReference>
<feature type="transmembrane region" description="Helical" evidence="7">
    <location>
        <begin position="95"/>
        <end position="115"/>
    </location>
</feature>
<reference evidence="9" key="1">
    <citation type="journal article" date="2021" name="Sci. Rep.">
        <title>Diploid genomic architecture of Nitzschia inconspicua, an elite biomass production diatom.</title>
        <authorList>
            <person name="Oliver A."/>
            <person name="Podell S."/>
            <person name="Pinowska A."/>
            <person name="Traller J.C."/>
            <person name="Smith S.R."/>
            <person name="McClure R."/>
            <person name="Beliaev A."/>
            <person name="Bohutskyi P."/>
            <person name="Hill E.A."/>
            <person name="Rabines A."/>
            <person name="Zheng H."/>
            <person name="Allen L.Z."/>
            <person name="Kuo A."/>
            <person name="Grigoriev I.V."/>
            <person name="Allen A.E."/>
            <person name="Hazlebeck D."/>
            <person name="Allen E.E."/>
        </authorList>
    </citation>
    <scope>NUCLEOTIDE SEQUENCE</scope>
    <source>
        <strain evidence="9">Hildebrandi</strain>
    </source>
</reference>
<dbReference type="GO" id="GO:0016020">
    <property type="term" value="C:membrane"/>
    <property type="evidence" value="ECO:0007669"/>
    <property type="project" value="UniProtKB-SubCell"/>
</dbReference>
<feature type="compositionally biased region" description="Polar residues" evidence="6">
    <location>
        <begin position="352"/>
        <end position="362"/>
    </location>
</feature>
<dbReference type="AlphaFoldDB" id="A0A9K3PVS2"/>
<feature type="transmembrane region" description="Helical" evidence="7">
    <location>
        <begin position="171"/>
        <end position="189"/>
    </location>
</feature>
<feature type="transmembrane region" description="Helical" evidence="7">
    <location>
        <begin position="39"/>
        <end position="62"/>
    </location>
</feature>
<feature type="transmembrane region" description="Helical" evidence="7">
    <location>
        <begin position="201"/>
        <end position="227"/>
    </location>
</feature>
<feature type="transmembrane region" description="Helical" evidence="7">
    <location>
        <begin position="268"/>
        <end position="286"/>
    </location>
</feature>
<feature type="compositionally biased region" description="Basic and acidic residues" evidence="6">
    <location>
        <begin position="380"/>
        <end position="389"/>
    </location>
</feature>
<dbReference type="EMBL" id="JAGRRH010000013">
    <property type="protein sequence ID" value="KAG7361345.1"/>
    <property type="molecule type" value="Genomic_DNA"/>
</dbReference>
<evidence type="ECO:0000256" key="1">
    <source>
        <dbReference type="ARBA" id="ARBA00004141"/>
    </source>
</evidence>
<evidence type="ECO:0000313" key="8">
    <source>
        <dbReference type="EMBL" id="KAG7336954.1"/>
    </source>
</evidence>
<comment type="subcellular location">
    <subcellularLocation>
        <location evidence="1">Membrane</location>
        <topology evidence="1">Multi-pass membrane protein</topology>
    </subcellularLocation>
</comment>
<evidence type="ECO:0000256" key="7">
    <source>
        <dbReference type="SAM" id="Phobius"/>
    </source>
</evidence>
<dbReference type="PANTHER" id="PTHR10361:SF28">
    <property type="entry name" value="P3 PROTEIN-RELATED"/>
    <property type="match status" value="1"/>
</dbReference>
<dbReference type="Pfam" id="PF01758">
    <property type="entry name" value="SBF"/>
    <property type="match status" value="1"/>
</dbReference>
<evidence type="ECO:0000256" key="2">
    <source>
        <dbReference type="ARBA" id="ARBA00006528"/>
    </source>
</evidence>
<feature type="transmembrane region" description="Helical" evidence="7">
    <location>
        <begin position="239"/>
        <end position="256"/>
    </location>
</feature>
<keyword evidence="4 7" id="KW-1133">Transmembrane helix</keyword>
<dbReference type="PANTHER" id="PTHR10361">
    <property type="entry name" value="SODIUM-BILE ACID COTRANSPORTER"/>
    <property type="match status" value="1"/>
</dbReference>
<protein>
    <submittedName>
        <fullName evidence="9">Sodium bile acid symporter</fullName>
    </submittedName>
</protein>
<dbReference type="InterPro" id="IPR004710">
    <property type="entry name" value="Bilac:Na_transpt"/>
</dbReference>
<comment type="caution">
    <text evidence="9">The sequence shown here is derived from an EMBL/GenBank/DDBJ whole genome shotgun (WGS) entry which is preliminary data.</text>
</comment>
<sequence>MAVSMLEILGNFLLFALVFGMSATVDIGCMKHQVRNKSAIILGILCQFIVLPFLGFAVVNLLNLEPSIGITLLVVTSSPGGSYSNWWCSMFNADLALSVTMTAISTMVSILALPANLLLYANISYQRDVTNDLDWASVFVALAIVIAAISLGLMCSYYCHSHRFNIIANQIGNAAGLLLIIFSATMTNTGEADTKIWSRHWTFYVSVLVPCVLGLAIASISASLVNLRKPERMTVAIECGYQNVGIATSLALTMFNGEELKNAMGIPFFYGVCEMFVVGVYCIGCWKSGWTKAPANASLWTVLFTTFEVLEAEMKELTEIEVSVSESSCDGSSEKSADREENGVLTHYFNWTDTTAGQSSPKIPSGIIPTRSPSPPSASIKRDFSDAYV</sequence>
<evidence type="ECO:0000313" key="10">
    <source>
        <dbReference type="Proteomes" id="UP000693970"/>
    </source>
</evidence>
<feature type="transmembrane region" description="Helical" evidence="7">
    <location>
        <begin position="135"/>
        <end position="159"/>
    </location>
</feature>
<feature type="transmembrane region" description="Helical" evidence="7">
    <location>
        <begin position="68"/>
        <end position="88"/>
    </location>
</feature>
<dbReference type="OrthoDB" id="203097at2759"/>
<feature type="transmembrane region" description="Helical" evidence="7">
    <location>
        <begin position="6"/>
        <end position="27"/>
    </location>
</feature>
<evidence type="ECO:0000256" key="3">
    <source>
        <dbReference type="ARBA" id="ARBA00022692"/>
    </source>
</evidence>
<keyword evidence="3 7" id="KW-0812">Transmembrane</keyword>
<keyword evidence="5 7" id="KW-0472">Membrane</keyword>
<accession>A0A9K3PVS2</accession>
<dbReference type="EMBL" id="JAGRRH010000100">
    <property type="protein sequence ID" value="KAG7336954.1"/>
    <property type="molecule type" value="Genomic_DNA"/>
</dbReference>
<gene>
    <name evidence="8" type="ORF">IV203_017727</name>
    <name evidence="9" type="ORF">IV203_036445</name>
</gene>
<evidence type="ECO:0000256" key="4">
    <source>
        <dbReference type="ARBA" id="ARBA00022989"/>
    </source>
</evidence>
<evidence type="ECO:0000313" key="9">
    <source>
        <dbReference type="EMBL" id="KAG7361345.1"/>
    </source>
</evidence>